<dbReference type="Gene3D" id="1.10.10.10">
    <property type="entry name" value="Winged helix-like DNA-binding domain superfamily/Winged helix DNA-binding domain"/>
    <property type="match status" value="1"/>
</dbReference>
<dbReference type="EMBL" id="RQYT01000006">
    <property type="protein sequence ID" value="RRD50409.1"/>
    <property type="molecule type" value="Genomic_DNA"/>
</dbReference>
<dbReference type="AlphaFoldDB" id="A0A3P1WV02"/>
<dbReference type="CDD" id="cd07377">
    <property type="entry name" value="WHTH_GntR"/>
    <property type="match status" value="1"/>
</dbReference>
<evidence type="ECO:0000256" key="2">
    <source>
        <dbReference type="ARBA" id="ARBA00023125"/>
    </source>
</evidence>
<dbReference type="SUPFAM" id="SSF46785">
    <property type="entry name" value="Winged helix' DNA-binding domain"/>
    <property type="match status" value="1"/>
</dbReference>
<keyword evidence="3" id="KW-0804">Transcription</keyword>
<evidence type="ECO:0000256" key="1">
    <source>
        <dbReference type="ARBA" id="ARBA00023015"/>
    </source>
</evidence>
<protein>
    <submittedName>
        <fullName evidence="5">GntR family transcriptional regulator</fullName>
    </submittedName>
</protein>
<dbReference type="SMART" id="SM00345">
    <property type="entry name" value="HTH_GNTR"/>
    <property type="match status" value="1"/>
</dbReference>
<evidence type="ECO:0000256" key="3">
    <source>
        <dbReference type="ARBA" id="ARBA00023163"/>
    </source>
</evidence>
<organism evidence="5 6">
    <name type="scientific">Arachnia propionica</name>
    <dbReference type="NCBI Taxonomy" id="1750"/>
    <lineage>
        <taxon>Bacteria</taxon>
        <taxon>Bacillati</taxon>
        <taxon>Actinomycetota</taxon>
        <taxon>Actinomycetes</taxon>
        <taxon>Propionibacteriales</taxon>
        <taxon>Propionibacteriaceae</taxon>
        <taxon>Arachnia</taxon>
    </lineage>
</organism>
<sequence>MDFDPSRPIWLQLKQEFSRRIAVGYWPAGVQIPGVRELALDLGVNPNTVQRTLAEMERDGLCRSERAVGRFITDDHTVISALRRDLAASAADDFIARCQGVGLTGDDAVQLVTERWHLT</sequence>
<gene>
    <name evidence="5" type="ORF">EII35_04460</name>
</gene>
<comment type="caution">
    <text evidence="5">The sequence shown here is derived from an EMBL/GenBank/DDBJ whole genome shotgun (WGS) entry which is preliminary data.</text>
</comment>
<dbReference type="InterPro" id="IPR036390">
    <property type="entry name" value="WH_DNA-bd_sf"/>
</dbReference>
<keyword evidence="1" id="KW-0805">Transcription regulation</keyword>
<reference evidence="5 6" key="1">
    <citation type="submission" date="2018-11" db="EMBL/GenBank/DDBJ databases">
        <title>Genomes From Bacteria Associated with the Canine Oral Cavity: a Test Case for Automated Genome-Based Taxonomic Assignment.</title>
        <authorList>
            <person name="Coil D.A."/>
            <person name="Jospin G."/>
            <person name="Darling A.E."/>
            <person name="Wallis C."/>
            <person name="Davis I.J."/>
            <person name="Harris S."/>
            <person name="Eisen J.A."/>
            <person name="Holcombe L.J."/>
            <person name="O'Flynn C."/>
        </authorList>
    </citation>
    <scope>NUCLEOTIDE SEQUENCE [LARGE SCALE GENOMIC DNA]</scope>
    <source>
        <strain evidence="5 6">OH2822_COT-296</strain>
    </source>
</reference>
<accession>A0A3P1WV02</accession>
<name>A0A3P1WV02_9ACTN</name>
<evidence type="ECO:0000259" key="4">
    <source>
        <dbReference type="PROSITE" id="PS50949"/>
    </source>
</evidence>
<dbReference type="PANTHER" id="PTHR38445:SF6">
    <property type="entry name" value="GNTR-FAMILY TRANSCRIPTIONAL REGULATOR"/>
    <property type="match status" value="1"/>
</dbReference>
<dbReference type="GO" id="GO:0003677">
    <property type="term" value="F:DNA binding"/>
    <property type="evidence" value="ECO:0007669"/>
    <property type="project" value="UniProtKB-KW"/>
</dbReference>
<dbReference type="OrthoDB" id="4307011at2"/>
<dbReference type="GO" id="GO:0003700">
    <property type="term" value="F:DNA-binding transcription factor activity"/>
    <property type="evidence" value="ECO:0007669"/>
    <property type="project" value="InterPro"/>
</dbReference>
<feature type="domain" description="HTH gntR-type" evidence="4">
    <location>
        <begin position="7"/>
        <end position="75"/>
    </location>
</feature>
<evidence type="ECO:0000313" key="6">
    <source>
        <dbReference type="Proteomes" id="UP000280935"/>
    </source>
</evidence>
<dbReference type="Pfam" id="PF00392">
    <property type="entry name" value="GntR"/>
    <property type="match status" value="1"/>
</dbReference>
<proteinExistence type="predicted"/>
<dbReference type="InterPro" id="IPR000524">
    <property type="entry name" value="Tscrpt_reg_HTH_GntR"/>
</dbReference>
<dbReference type="InterPro" id="IPR036388">
    <property type="entry name" value="WH-like_DNA-bd_sf"/>
</dbReference>
<dbReference type="PROSITE" id="PS50949">
    <property type="entry name" value="HTH_GNTR"/>
    <property type="match status" value="1"/>
</dbReference>
<keyword evidence="2" id="KW-0238">DNA-binding</keyword>
<dbReference type="RefSeq" id="WP_125227267.1">
    <property type="nucleotide sequence ID" value="NZ_RQYT01000006.1"/>
</dbReference>
<dbReference type="Proteomes" id="UP000280935">
    <property type="component" value="Unassembled WGS sequence"/>
</dbReference>
<dbReference type="PANTHER" id="PTHR38445">
    <property type="entry name" value="HTH-TYPE TRANSCRIPTIONAL REPRESSOR YTRA"/>
    <property type="match status" value="1"/>
</dbReference>
<evidence type="ECO:0000313" key="5">
    <source>
        <dbReference type="EMBL" id="RRD50409.1"/>
    </source>
</evidence>